<dbReference type="PROSITE" id="PS00135">
    <property type="entry name" value="TRYPSIN_SER"/>
    <property type="match status" value="1"/>
</dbReference>
<keyword evidence="8" id="KW-0720">Serine protease</keyword>
<feature type="domain" description="Peptidase S1" evidence="10">
    <location>
        <begin position="48"/>
        <end position="274"/>
    </location>
</feature>
<proteinExistence type="inferred from homology"/>
<dbReference type="STRING" id="4790.A0A0W8C387"/>
<evidence type="ECO:0000256" key="8">
    <source>
        <dbReference type="RuleBase" id="RU363034"/>
    </source>
</evidence>
<feature type="compositionally biased region" description="Polar residues" evidence="9">
    <location>
        <begin position="346"/>
        <end position="360"/>
    </location>
</feature>
<dbReference type="InterPro" id="IPR050430">
    <property type="entry name" value="Peptidase_S1"/>
</dbReference>
<evidence type="ECO:0000256" key="7">
    <source>
        <dbReference type="ARBA" id="ARBA00023180"/>
    </source>
</evidence>
<dbReference type="PANTHER" id="PTHR24276:SF98">
    <property type="entry name" value="FI18310P1-RELATED"/>
    <property type="match status" value="1"/>
</dbReference>
<protein>
    <submittedName>
        <fullName evidence="11">Trypsin</fullName>
    </submittedName>
</protein>
<comment type="caution">
    <text evidence="11">The sequence shown here is derived from an EMBL/GenBank/DDBJ whole genome shotgun (WGS) entry which is preliminary data.</text>
</comment>
<dbReference type="InterPro" id="IPR043504">
    <property type="entry name" value="Peptidase_S1_PA_chymotrypsin"/>
</dbReference>
<keyword evidence="8" id="KW-0645">Protease</keyword>
<keyword evidence="8" id="KW-0378">Hydrolase</keyword>
<dbReference type="InterPro" id="IPR001314">
    <property type="entry name" value="Peptidase_S1A"/>
</dbReference>
<keyword evidence="7" id="KW-0325">Glycoprotein</keyword>
<evidence type="ECO:0000256" key="4">
    <source>
        <dbReference type="ARBA" id="ARBA00022729"/>
    </source>
</evidence>
<dbReference type="OrthoDB" id="120597at2759"/>
<sequence length="406" mass="42568">MHVAQEAPFVAMVLSLSTFTYAYSFSGVSTTAETKENTGLTTNVENRIWGGSDANIDNYPFLASLRDSFFGETFCAGTLIAPQYILTAAHCIWTSEVDTIATFGTNNSTGSDAGQATSIPVIEGFRHPLYNRKKHVYDVGLLKLEKPLKRKTAKLCAADGSDNKVGTMGTALGWGRTEKSGDVESAILQQVTLPIISNAECDKFKKYVGRVTEDMMCAGTGNGKDTCKGDSGGPLLVNDDILIGCVSWGSKCGQQAGIFTRLTHVMDYIEHILAGGDGSKFGVASSSDSSMKKGTLVSPTDSQRPTSNIDDIASLLNGSGAAGLSWLLELFLSSSGSNDLSWLFNSGSGSESTSTDQTKGGKTIKAPVEDSSGTASEEIGVFATKGATKEALVAGDSEPGSDGISL</sequence>
<evidence type="ECO:0000256" key="3">
    <source>
        <dbReference type="ARBA" id="ARBA00022525"/>
    </source>
</evidence>
<dbReference type="InterPro" id="IPR018114">
    <property type="entry name" value="TRYPSIN_HIS"/>
</dbReference>
<dbReference type="InterPro" id="IPR001254">
    <property type="entry name" value="Trypsin_dom"/>
</dbReference>
<evidence type="ECO:0000256" key="2">
    <source>
        <dbReference type="ARBA" id="ARBA00007664"/>
    </source>
</evidence>
<keyword evidence="3" id="KW-0964">Secreted</keyword>
<dbReference type="GO" id="GO:0005576">
    <property type="term" value="C:extracellular region"/>
    <property type="evidence" value="ECO:0007669"/>
    <property type="project" value="UniProtKB-SubCell"/>
</dbReference>
<dbReference type="PRINTS" id="PR00722">
    <property type="entry name" value="CHYMOTRYPSIN"/>
</dbReference>
<evidence type="ECO:0000259" key="10">
    <source>
        <dbReference type="PROSITE" id="PS50240"/>
    </source>
</evidence>
<dbReference type="Proteomes" id="UP000052943">
    <property type="component" value="Unassembled WGS sequence"/>
</dbReference>
<comment type="subcellular location">
    <subcellularLocation>
        <location evidence="1">Secreted</location>
    </subcellularLocation>
</comment>
<dbReference type="InterPro" id="IPR033116">
    <property type="entry name" value="TRYPSIN_SER"/>
</dbReference>
<accession>A0A0W8C387</accession>
<dbReference type="PROSITE" id="PS00134">
    <property type="entry name" value="TRYPSIN_HIS"/>
    <property type="match status" value="1"/>
</dbReference>
<dbReference type="AlphaFoldDB" id="A0A0W8C387"/>
<evidence type="ECO:0000256" key="5">
    <source>
        <dbReference type="ARBA" id="ARBA00023026"/>
    </source>
</evidence>
<dbReference type="PROSITE" id="PS50240">
    <property type="entry name" value="TRYPSIN_DOM"/>
    <property type="match status" value="1"/>
</dbReference>
<feature type="region of interest" description="Disordered" evidence="9">
    <location>
        <begin position="284"/>
        <end position="307"/>
    </location>
</feature>
<comment type="similarity">
    <text evidence="2">Belongs to the peptidase S1 family.</text>
</comment>
<feature type="region of interest" description="Disordered" evidence="9">
    <location>
        <begin position="346"/>
        <end position="377"/>
    </location>
</feature>
<dbReference type="EMBL" id="LNFO01005308">
    <property type="protein sequence ID" value="KUF78524.1"/>
    <property type="molecule type" value="Genomic_DNA"/>
</dbReference>
<evidence type="ECO:0000256" key="6">
    <source>
        <dbReference type="ARBA" id="ARBA00023157"/>
    </source>
</evidence>
<dbReference type="SMART" id="SM00020">
    <property type="entry name" value="Tryp_SPc"/>
    <property type="match status" value="1"/>
</dbReference>
<dbReference type="Gene3D" id="2.40.10.10">
    <property type="entry name" value="Trypsin-like serine proteases"/>
    <property type="match status" value="1"/>
</dbReference>
<evidence type="ECO:0000256" key="9">
    <source>
        <dbReference type="SAM" id="MobiDB-lite"/>
    </source>
</evidence>
<dbReference type="Pfam" id="PF00089">
    <property type="entry name" value="Trypsin"/>
    <property type="match status" value="1"/>
</dbReference>
<gene>
    <name evidence="11" type="ORF">AM587_10005074</name>
</gene>
<evidence type="ECO:0000313" key="12">
    <source>
        <dbReference type="Proteomes" id="UP000052943"/>
    </source>
</evidence>
<keyword evidence="4" id="KW-0732">Signal</keyword>
<keyword evidence="5" id="KW-0843">Virulence</keyword>
<name>A0A0W8C387_PHYNI</name>
<dbReference type="GO" id="GO:0004252">
    <property type="term" value="F:serine-type endopeptidase activity"/>
    <property type="evidence" value="ECO:0007669"/>
    <property type="project" value="InterPro"/>
</dbReference>
<feature type="compositionally biased region" description="Polar residues" evidence="9">
    <location>
        <begin position="297"/>
        <end position="307"/>
    </location>
</feature>
<dbReference type="FunFam" id="2.40.10.10:FF:000068">
    <property type="entry name" value="transmembrane protease serine 2"/>
    <property type="match status" value="1"/>
</dbReference>
<dbReference type="InterPro" id="IPR009003">
    <property type="entry name" value="Peptidase_S1_PA"/>
</dbReference>
<dbReference type="FunFam" id="2.40.10.10:FF:000002">
    <property type="entry name" value="Transmembrane protease serine"/>
    <property type="match status" value="1"/>
</dbReference>
<dbReference type="PANTHER" id="PTHR24276">
    <property type="entry name" value="POLYSERASE-RELATED"/>
    <property type="match status" value="1"/>
</dbReference>
<evidence type="ECO:0000313" key="11">
    <source>
        <dbReference type="EMBL" id="KUF78524.1"/>
    </source>
</evidence>
<dbReference type="CDD" id="cd00190">
    <property type="entry name" value="Tryp_SPc"/>
    <property type="match status" value="1"/>
</dbReference>
<dbReference type="SUPFAM" id="SSF50494">
    <property type="entry name" value="Trypsin-like serine proteases"/>
    <property type="match status" value="1"/>
</dbReference>
<evidence type="ECO:0000256" key="1">
    <source>
        <dbReference type="ARBA" id="ARBA00004613"/>
    </source>
</evidence>
<keyword evidence="6" id="KW-1015">Disulfide bond</keyword>
<dbReference type="GO" id="GO:0006508">
    <property type="term" value="P:proteolysis"/>
    <property type="evidence" value="ECO:0007669"/>
    <property type="project" value="UniProtKB-KW"/>
</dbReference>
<reference evidence="11 12" key="1">
    <citation type="submission" date="2015-11" db="EMBL/GenBank/DDBJ databases">
        <title>Genomes and virulence difference between two physiological races of Phytophthora nicotianae.</title>
        <authorList>
            <person name="Liu H."/>
            <person name="Ma X."/>
            <person name="Yu H."/>
            <person name="Fang D."/>
            <person name="Li Y."/>
            <person name="Wang X."/>
            <person name="Wang W."/>
            <person name="Dong Y."/>
            <person name="Xiao B."/>
        </authorList>
    </citation>
    <scope>NUCLEOTIDE SEQUENCE [LARGE SCALE GENOMIC DNA]</scope>
    <source>
        <strain evidence="12">race 0</strain>
    </source>
</reference>
<organism evidence="11 12">
    <name type="scientific">Phytophthora nicotianae</name>
    <name type="common">Potato buckeye rot agent</name>
    <name type="synonym">Phytophthora parasitica</name>
    <dbReference type="NCBI Taxonomy" id="4792"/>
    <lineage>
        <taxon>Eukaryota</taxon>
        <taxon>Sar</taxon>
        <taxon>Stramenopiles</taxon>
        <taxon>Oomycota</taxon>
        <taxon>Peronosporomycetes</taxon>
        <taxon>Peronosporales</taxon>
        <taxon>Peronosporaceae</taxon>
        <taxon>Phytophthora</taxon>
    </lineage>
</organism>